<reference evidence="3 4" key="1">
    <citation type="journal article" date="2020" name="Antonie Van Leeuwenhoek">
        <title>Rhodopirellula heiligendammensis sp. nov., Rhodopirellula pilleata sp. nov., and Rhodopirellula solitaria sp. nov. isolated from natural or artificial marine surfaces in Northern Germany and California, USA, and emended description of the genus Rhodopirellula.</title>
        <authorList>
            <person name="Kallscheuer N."/>
            <person name="Wiegand S."/>
            <person name="Jogler M."/>
            <person name="Boedeker C."/>
            <person name="Peeters S.H."/>
            <person name="Rast P."/>
            <person name="Heuer A."/>
            <person name="Jetten M.S.M."/>
            <person name="Rohde M."/>
            <person name="Jogler C."/>
        </authorList>
    </citation>
    <scope>NUCLEOTIDE SEQUENCE [LARGE SCALE GENOMIC DNA]</scope>
    <source>
        <strain evidence="3 4">Poly21</strain>
    </source>
</reference>
<dbReference type="Pfam" id="PF07589">
    <property type="entry name" value="PEP-CTERM"/>
    <property type="match status" value="1"/>
</dbReference>
<evidence type="ECO:0000256" key="1">
    <source>
        <dbReference type="SAM" id="SignalP"/>
    </source>
</evidence>
<comment type="caution">
    <text evidence="3">The sequence shown here is derived from an EMBL/GenBank/DDBJ whole genome shotgun (WGS) entry which is preliminary data.</text>
</comment>
<keyword evidence="4" id="KW-1185">Reference proteome</keyword>
<dbReference type="RefSeq" id="WP_146407684.1">
    <property type="nucleotide sequence ID" value="NZ_SJPU01000002.1"/>
</dbReference>
<name>A0A5C6BZ94_9BACT</name>
<dbReference type="AlphaFoldDB" id="A0A5C6BZ94"/>
<feature type="signal peptide" evidence="1">
    <location>
        <begin position="1"/>
        <end position="28"/>
    </location>
</feature>
<keyword evidence="1" id="KW-0732">Signal</keyword>
<dbReference type="EMBL" id="SJPU01000002">
    <property type="protein sequence ID" value="TWU15929.1"/>
    <property type="molecule type" value="Genomic_DNA"/>
</dbReference>
<organism evidence="3 4">
    <name type="scientific">Allorhodopirellula heiligendammensis</name>
    <dbReference type="NCBI Taxonomy" id="2714739"/>
    <lineage>
        <taxon>Bacteria</taxon>
        <taxon>Pseudomonadati</taxon>
        <taxon>Planctomycetota</taxon>
        <taxon>Planctomycetia</taxon>
        <taxon>Pirellulales</taxon>
        <taxon>Pirellulaceae</taxon>
        <taxon>Allorhodopirellula</taxon>
    </lineage>
</organism>
<evidence type="ECO:0000259" key="2">
    <source>
        <dbReference type="Pfam" id="PF07589"/>
    </source>
</evidence>
<gene>
    <name evidence="3" type="ORF">Poly21_31330</name>
</gene>
<dbReference type="NCBIfam" id="TIGR02595">
    <property type="entry name" value="PEP_CTERM"/>
    <property type="match status" value="1"/>
</dbReference>
<proteinExistence type="predicted"/>
<sequence>MKTFFNVNGAAVLLAGLCVLLSAGVGNAGVLNPKFDDFGSLPAATFGGSGIPNNAVAITTISNSGKTITLGLTATQRYSNPPVTNNGAGVFSAELGEDSSNAGYARWNFNYYINVTPGAAGDYRYRLFYDMDPGVGTSDDELGVINIPSLSALQYQNSLNLGFGYLSTGTGIFGVSEPTYNSFNPNASGQYTFSLVAYEKVGGFGYGEELGRSTIIVNTVPEPATLAMFSLLAIGAAGAYRRRKSRVAVC</sequence>
<feature type="domain" description="Ice-binding protein C-terminal" evidence="2">
    <location>
        <begin position="219"/>
        <end position="244"/>
    </location>
</feature>
<feature type="chain" id="PRO_5022906986" description="Ice-binding protein C-terminal domain-containing protein" evidence="1">
    <location>
        <begin position="29"/>
        <end position="250"/>
    </location>
</feature>
<dbReference type="OrthoDB" id="7067474at2"/>
<dbReference type="Proteomes" id="UP000319908">
    <property type="component" value="Unassembled WGS sequence"/>
</dbReference>
<protein>
    <recommendedName>
        <fullName evidence="2">Ice-binding protein C-terminal domain-containing protein</fullName>
    </recommendedName>
</protein>
<evidence type="ECO:0000313" key="4">
    <source>
        <dbReference type="Proteomes" id="UP000319908"/>
    </source>
</evidence>
<dbReference type="InterPro" id="IPR013424">
    <property type="entry name" value="Ice-binding_C"/>
</dbReference>
<accession>A0A5C6BZ94</accession>
<evidence type="ECO:0000313" key="3">
    <source>
        <dbReference type="EMBL" id="TWU15929.1"/>
    </source>
</evidence>